<evidence type="ECO:0000313" key="1">
    <source>
        <dbReference type="EMBL" id="GFR06886.1"/>
    </source>
</evidence>
<dbReference type="EMBL" id="BMAO01006203">
    <property type="protein sequence ID" value="GFR06886.1"/>
    <property type="molecule type" value="Genomic_DNA"/>
</dbReference>
<accession>A0A8X6GL57</accession>
<evidence type="ECO:0000313" key="2">
    <source>
        <dbReference type="Proteomes" id="UP000887116"/>
    </source>
</evidence>
<organism evidence="1 2">
    <name type="scientific">Trichonephila clavata</name>
    <name type="common">Joro spider</name>
    <name type="synonym">Nephila clavata</name>
    <dbReference type="NCBI Taxonomy" id="2740835"/>
    <lineage>
        <taxon>Eukaryota</taxon>
        <taxon>Metazoa</taxon>
        <taxon>Ecdysozoa</taxon>
        <taxon>Arthropoda</taxon>
        <taxon>Chelicerata</taxon>
        <taxon>Arachnida</taxon>
        <taxon>Araneae</taxon>
        <taxon>Araneomorphae</taxon>
        <taxon>Entelegynae</taxon>
        <taxon>Araneoidea</taxon>
        <taxon>Nephilidae</taxon>
        <taxon>Trichonephila</taxon>
    </lineage>
</organism>
<proteinExistence type="predicted"/>
<dbReference type="AlphaFoldDB" id="A0A8X6GL57"/>
<reference evidence="1" key="1">
    <citation type="submission" date="2020-07" db="EMBL/GenBank/DDBJ databases">
        <title>Multicomponent nature underlies the extraordinary mechanical properties of spider dragline silk.</title>
        <authorList>
            <person name="Kono N."/>
            <person name="Nakamura H."/>
            <person name="Mori M."/>
            <person name="Yoshida Y."/>
            <person name="Ohtoshi R."/>
            <person name="Malay A.D."/>
            <person name="Moran D.A.P."/>
            <person name="Tomita M."/>
            <person name="Numata K."/>
            <person name="Arakawa K."/>
        </authorList>
    </citation>
    <scope>NUCLEOTIDE SEQUENCE</scope>
</reference>
<comment type="caution">
    <text evidence="1">The sequence shown here is derived from an EMBL/GenBank/DDBJ whole genome shotgun (WGS) entry which is preliminary data.</text>
</comment>
<dbReference type="Proteomes" id="UP000887116">
    <property type="component" value="Unassembled WGS sequence"/>
</dbReference>
<sequence length="68" mass="8184">MEVYGPDVMTKQMVRRWYRQLSDGYQQVQDIPIHGWPHMATADEILGRWMTFLKRTVASPSMEWRNRT</sequence>
<protein>
    <submittedName>
        <fullName evidence="1">Uncharacterized protein</fullName>
    </submittedName>
</protein>
<name>A0A8X6GL57_TRICU</name>
<keyword evidence="2" id="KW-1185">Reference proteome</keyword>
<dbReference type="OrthoDB" id="6737600at2759"/>
<gene>
    <name evidence="1" type="ORF">TNCT_383111</name>
</gene>